<organism evidence="1 2">
    <name type="scientific">Trichomonas vaginalis (strain ATCC PRA-98 / G3)</name>
    <dbReference type="NCBI Taxonomy" id="412133"/>
    <lineage>
        <taxon>Eukaryota</taxon>
        <taxon>Metamonada</taxon>
        <taxon>Parabasalia</taxon>
        <taxon>Trichomonadida</taxon>
        <taxon>Trichomonadidae</taxon>
        <taxon>Trichomonas</taxon>
    </lineage>
</organism>
<dbReference type="Proteomes" id="UP000001542">
    <property type="component" value="Unassembled WGS sequence"/>
</dbReference>
<evidence type="ECO:0000313" key="1">
    <source>
        <dbReference type="EMBL" id="EAX98666.1"/>
    </source>
</evidence>
<sequence length="76" mass="8478">MEASAINMHCAQSNSMEKGMYIHEQTGTNRVLKKHSCMDIIAESVIEDSIMNITRSKKPQTAKRTTGGKLYCCIRG</sequence>
<reference evidence="1" key="2">
    <citation type="journal article" date="2007" name="Science">
        <title>Draft genome sequence of the sexually transmitted pathogen Trichomonas vaginalis.</title>
        <authorList>
            <person name="Carlton J.M."/>
            <person name="Hirt R.P."/>
            <person name="Silva J.C."/>
            <person name="Delcher A.L."/>
            <person name="Schatz M."/>
            <person name="Zhao Q."/>
            <person name="Wortman J.R."/>
            <person name="Bidwell S.L."/>
            <person name="Alsmark U.C.M."/>
            <person name="Besteiro S."/>
            <person name="Sicheritz-Ponten T."/>
            <person name="Noel C.J."/>
            <person name="Dacks J.B."/>
            <person name="Foster P.G."/>
            <person name="Simillion C."/>
            <person name="Van de Peer Y."/>
            <person name="Miranda-Saavedra D."/>
            <person name="Barton G.J."/>
            <person name="Westrop G.D."/>
            <person name="Mueller S."/>
            <person name="Dessi D."/>
            <person name="Fiori P.L."/>
            <person name="Ren Q."/>
            <person name="Paulsen I."/>
            <person name="Zhang H."/>
            <person name="Bastida-Corcuera F.D."/>
            <person name="Simoes-Barbosa A."/>
            <person name="Brown M.T."/>
            <person name="Hayes R.D."/>
            <person name="Mukherjee M."/>
            <person name="Okumura C.Y."/>
            <person name="Schneider R."/>
            <person name="Smith A.J."/>
            <person name="Vanacova S."/>
            <person name="Villalvazo M."/>
            <person name="Haas B.J."/>
            <person name="Pertea M."/>
            <person name="Feldblyum T.V."/>
            <person name="Utterback T.R."/>
            <person name="Shu C.L."/>
            <person name="Osoegawa K."/>
            <person name="de Jong P.J."/>
            <person name="Hrdy I."/>
            <person name="Horvathova L."/>
            <person name="Zubacova Z."/>
            <person name="Dolezal P."/>
            <person name="Malik S.B."/>
            <person name="Logsdon J.M. Jr."/>
            <person name="Henze K."/>
            <person name="Gupta A."/>
            <person name="Wang C.C."/>
            <person name="Dunne R.L."/>
            <person name="Upcroft J.A."/>
            <person name="Upcroft P."/>
            <person name="White O."/>
            <person name="Salzberg S.L."/>
            <person name="Tang P."/>
            <person name="Chiu C.-H."/>
            <person name="Lee Y.-S."/>
            <person name="Embley T.M."/>
            <person name="Coombs G.H."/>
            <person name="Mottram J.C."/>
            <person name="Tachezy J."/>
            <person name="Fraser-Liggett C.M."/>
            <person name="Johnson P.J."/>
        </authorList>
    </citation>
    <scope>NUCLEOTIDE SEQUENCE [LARGE SCALE GENOMIC DNA]</scope>
    <source>
        <strain evidence="1">G3</strain>
    </source>
</reference>
<reference evidence="1" key="1">
    <citation type="submission" date="2006-10" db="EMBL/GenBank/DDBJ databases">
        <authorList>
            <person name="Amadeo P."/>
            <person name="Zhao Q."/>
            <person name="Wortman J."/>
            <person name="Fraser-Liggett C."/>
            <person name="Carlton J."/>
        </authorList>
    </citation>
    <scope>NUCLEOTIDE SEQUENCE</scope>
    <source>
        <strain evidence="1">G3</strain>
    </source>
</reference>
<dbReference type="VEuPathDB" id="TrichDB:TVAG_432160"/>
<dbReference type="AlphaFoldDB" id="A2F8T0"/>
<dbReference type="KEGG" id="tva:4756469"/>
<gene>
    <name evidence="1" type="ORF">TVAG_432160</name>
</gene>
<dbReference type="InParanoid" id="A2F8T0"/>
<evidence type="ECO:0000313" key="2">
    <source>
        <dbReference type="Proteomes" id="UP000001542"/>
    </source>
</evidence>
<dbReference type="EMBL" id="DS113666">
    <property type="protein sequence ID" value="EAX98666.1"/>
    <property type="molecule type" value="Genomic_DNA"/>
</dbReference>
<accession>A2F8T0</accession>
<dbReference type="RefSeq" id="XP_001311596.1">
    <property type="nucleotide sequence ID" value="XM_001311595.1"/>
</dbReference>
<name>A2F8T0_TRIV3</name>
<proteinExistence type="predicted"/>
<keyword evidence="2" id="KW-1185">Reference proteome</keyword>
<protein>
    <submittedName>
        <fullName evidence="1">Uncharacterized protein</fullName>
    </submittedName>
</protein>
<dbReference type="VEuPathDB" id="TrichDB:TVAGG3_0126430"/>